<evidence type="ECO:0000313" key="3">
    <source>
        <dbReference type="Proteomes" id="UP000460272"/>
    </source>
</evidence>
<organism evidence="2 3">
    <name type="scientific">Trebonia kvetii</name>
    <dbReference type="NCBI Taxonomy" id="2480626"/>
    <lineage>
        <taxon>Bacteria</taxon>
        <taxon>Bacillati</taxon>
        <taxon>Actinomycetota</taxon>
        <taxon>Actinomycetes</taxon>
        <taxon>Streptosporangiales</taxon>
        <taxon>Treboniaceae</taxon>
        <taxon>Trebonia</taxon>
    </lineage>
</organism>
<reference evidence="2 3" key="1">
    <citation type="submission" date="2018-11" db="EMBL/GenBank/DDBJ databases">
        <title>Trebonia kvetii gen.nov., sp.nov., a novel acidophilic actinobacterium, and proposal of the new actinobacterial family Treboniaceae fam. nov.</title>
        <authorList>
            <person name="Rapoport D."/>
            <person name="Sagova-Mareckova M."/>
            <person name="Sedlacek I."/>
            <person name="Provaznik J."/>
            <person name="Kralova S."/>
            <person name="Pavlinic D."/>
            <person name="Benes V."/>
            <person name="Kopecky J."/>
        </authorList>
    </citation>
    <scope>NUCLEOTIDE SEQUENCE [LARGE SCALE GENOMIC DNA]</scope>
    <source>
        <strain evidence="2 3">15Tr583</strain>
    </source>
</reference>
<dbReference type="PROSITE" id="PS50075">
    <property type="entry name" value="CARRIER"/>
    <property type="match status" value="1"/>
</dbReference>
<dbReference type="SUPFAM" id="SSF47336">
    <property type="entry name" value="ACP-like"/>
    <property type="match status" value="1"/>
</dbReference>
<dbReference type="RefSeq" id="WP_145855114.1">
    <property type="nucleotide sequence ID" value="NZ_RPFW01000004.1"/>
</dbReference>
<accession>A0A6P2BVZ6</accession>
<evidence type="ECO:0000259" key="1">
    <source>
        <dbReference type="PROSITE" id="PS50075"/>
    </source>
</evidence>
<name>A0A6P2BVZ6_9ACTN</name>
<comment type="caution">
    <text evidence="2">The sequence shown here is derived from an EMBL/GenBank/DDBJ whole genome shotgun (WGS) entry which is preliminary data.</text>
</comment>
<feature type="domain" description="Carrier" evidence="1">
    <location>
        <begin position="5"/>
        <end position="85"/>
    </location>
</feature>
<gene>
    <name evidence="2" type="ORF">EAS64_20570</name>
</gene>
<dbReference type="Pfam" id="PF00550">
    <property type="entry name" value="PP-binding"/>
    <property type="match status" value="1"/>
</dbReference>
<sequence length="94" mass="9953">METTASAVNQVKALIGEVLGIADRVDSMNDSTRLLGSLPELDSMAAVELLAATEETFGFKVESDDIATDAFETIGTFAAYVEKSTLKAHALRDG</sequence>
<evidence type="ECO:0000313" key="2">
    <source>
        <dbReference type="EMBL" id="TVZ02877.1"/>
    </source>
</evidence>
<dbReference type="OrthoDB" id="2626117at2"/>
<proteinExistence type="predicted"/>
<dbReference type="EMBL" id="RPFW01000004">
    <property type="protein sequence ID" value="TVZ02877.1"/>
    <property type="molecule type" value="Genomic_DNA"/>
</dbReference>
<dbReference type="InterPro" id="IPR009081">
    <property type="entry name" value="PP-bd_ACP"/>
</dbReference>
<keyword evidence="3" id="KW-1185">Reference proteome</keyword>
<dbReference type="InterPro" id="IPR036736">
    <property type="entry name" value="ACP-like_sf"/>
</dbReference>
<dbReference type="Proteomes" id="UP000460272">
    <property type="component" value="Unassembled WGS sequence"/>
</dbReference>
<dbReference type="AlphaFoldDB" id="A0A6P2BVZ6"/>
<protein>
    <submittedName>
        <fullName evidence="2">Acyl carrier protein</fullName>
    </submittedName>
</protein>
<dbReference type="Gene3D" id="1.10.1200.10">
    <property type="entry name" value="ACP-like"/>
    <property type="match status" value="1"/>
</dbReference>